<dbReference type="GO" id="GO:0070837">
    <property type="term" value="P:dehydroascorbic acid transport"/>
    <property type="evidence" value="ECO:0007669"/>
    <property type="project" value="TreeGrafter"/>
</dbReference>
<evidence type="ECO:0000256" key="14">
    <source>
        <dbReference type="RuleBase" id="RU003346"/>
    </source>
</evidence>
<comment type="subcellular location">
    <subcellularLocation>
        <location evidence="2">Cell membrane</location>
        <location evidence="2">Sarcolemma</location>
    </subcellularLocation>
    <subcellularLocation>
        <location evidence="3">Cell membrane</location>
        <topology evidence="3">Multi-pass membrane protein</topology>
    </subcellularLocation>
</comment>
<dbReference type="Pfam" id="PF00083">
    <property type="entry name" value="Sugar_tr"/>
    <property type="match status" value="1"/>
</dbReference>
<dbReference type="OrthoDB" id="4142200at2759"/>
<dbReference type="InterPro" id="IPR045263">
    <property type="entry name" value="GLUT"/>
</dbReference>
<evidence type="ECO:0000256" key="8">
    <source>
        <dbReference type="ARBA" id="ARBA00022597"/>
    </source>
</evidence>
<keyword evidence="9 15" id="KW-0812">Transmembrane</keyword>
<reference evidence="17" key="1">
    <citation type="submission" date="2025-08" db="UniProtKB">
        <authorList>
            <consortium name="Ensembl"/>
        </authorList>
    </citation>
    <scope>IDENTIFICATION</scope>
</reference>
<dbReference type="GO" id="GO:0046323">
    <property type="term" value="P:D-glucose import"/>
    <property type="evidence" value="ECO:0007669"/>
    <property type="project" value="TreeGrafter"/>
</dbReference>
<name>A0A8C5LLQ0_9ANUR</name>
<sequence length="513" mass="57552">MFHTSTEGDMSFYKFILIRILPMCHSFISTQVQHWRVIPLIVVLGIGSGIPFGFQVSVASSSSPFVTEFINQTWIRRYGTTVPYSTVTLLWSTAVSIYSIGGLLGSLLSGFLTGRFGKKRCLIFNSLVGLTAAANLGFSKMAGSYEMILFGRFLYGFNSGLSINLYVQYLGEIGPRNLRGFINTTAPLFVTSGKLWGQIVGLRETLGTVILWPLMMSLSGFTKVLQLLIMPFYPETPPHYLLVKNDKERCLKAMKRYWGSGNYHTEIEDILTEQEICKTSKAISILEVVRDRSMRWQLYVIVCISLTLQMSGISAVYYYAGSVFLTAGIPEEKIPYMSLGIGSCELLSTMLCTILIERCGRKVLMLGSYGLMAVMLALLTVTLSIQSWYYWIPYCSAVLIFLYTFFFGIGPGAVTISVVSEMCSHSSRPAVFAIVSSLHWIGLYIIGMTFPYIVAGLHQFCFLLFLACILASMIFMYFFLPETKGKTLQQISKEFNRFNFREISTKELAETSD</sequence>
<dbReference type="PANTHER" id="PTHR23503:SF54">
    <property type="entry name" value="MAJOR FACILITATOR SUPERFAMILY (MFS) PROFILE DOMAIN-CONTAINING PROTEIN"/>
    <property type="match status" value="1"/>
</dbReference>
<comment type="catalytic activity">
    <reaction evidence="1">
        <text>D-fructose(out) = D-fructose(in)</text>
        <dbReference type="Rhea" id="RHEA:60372"/>
        <dbReference type="ChEBI" id="CHEBI:37721"/>
    </reaction>
</comment>
<dbReference type="Proteomes" id="UP000694569">
    <property type="component" value="Unplaced"/>
</dbReference>
<evidence type="ECO:0000313" key="18">
    <source>
        <dbReference type="Proteomes" id="UP000694569"/>
    </source>
</evidence>
<dbReference type="GeneTree" id="ENSGT00940000161061"/>
<feature type="transmembrane region" description="Helical" evidence="15">
    <location>
        <begin position="363"/>
        <end position="385"/>
    </location>
</feature>
<evidence type="ECO:0000256" key="3">
    <source>
        <dbReference type="ARBA" id="ARBA00004651"/>
    </source>
</evidence>
<dbReference type="GO" id="GO:1990539">
    <property type="term" value="P:fructose import across plasma membrane"/>
    <property type="evidence" value="ECO:0007669"/>
    <property type="project" value="UniProtKB-ARBA"/>
</dbReference>
<feature type="transmembrane region" description="Helical" evidence="15">
    <location>
        <begin position="122"/>
        <end position="142"/>
    </location>
</feature>
<dbReference type="InterPro" id="IPR005829">
    <property type="entry name" value="Sugar_transporter_CS"/>
</dbReference>
<dbReference type="SUPFAM" id="SSF103473">
    <property type="entry name" value="MFS general substrate transporter"/>
    <property type="match status" value="1"/>
</dbReference>
<keyword evidence="7" id="KW-1003">Cell membrane</keyword>
<keyword evidence="10 15" id="KW-1133">Transmembrane helix</keyword>
<dbReference type="PROSITE" id="PS00217">
    <property type="entry name" value="SUGAR_TRANSPORT_2"/>
    <property type="match status" value="1"/>
</dbReference>
<evidence type="ECO:0000256" key="10">
    <source>
        <dbReference type="ARBA" id="ARBA00022989"/>
    </source>
</evidence>
<dbReference type="NCBIfam" id="TIGR00879">
    <property type="entry name" value="SP"/>
    <property type="match status" value="1"/>
</dbReference>
<feature type="transmembrane region" description="Helical" evidence="15">
    <location>
        <begin position="37"/>
        <end position="54"/>
    </location>
</feature>
<dbReference type="InterPro" id="IPR020846">
    <property type="entry name" value="MFS_dom"/>
</dbReference>
<feature type="transmembrane region" description="Helical" evidence="15">
    <location>
        <begin position="431"/>
        <end position="454"/>
    </location>
</feature>
<feature type="transmembrane region" description="Helical" evidence="15">
    <location>
        <begin position="89"/>
        <end position="110"/>
    </location>
</feature>
<evidence type="ECO:0000256" key="9">
    <source>
        <dbReference type="ARBA" id="ARBA00022692"/>
    </source>
</evidence>
<evidence type="ECO:0000256" key="4">
    <source>
        <dbReference type="ARBA" id="ARBA00007004"/>
    </source>
</evidence>
<dbReference type="GO" id="GO:0005353">
    <property type="term" value="F:fructose transmembrane transporter activity"/>
    <property type="evidence" value="ECO:0007669"/>
    <property type="project" value="UniProtKB-ARBA"/>
</dbReference>
<proteinExistence type="inferred from homology"/>
<evidence type="ECO:0000256" key="6">
    <source>
        <dbReference type="ARBA" id="ARBA00022448"/>
    </source>
</evidence>
<dbReference type="Gene3D" id="1.20.1250.20">
    <property type="entry name" value="MFS general substrate transporter like domains"/>
    <property type="match status" value="1"/>
</dbReference>
<keyword evidence="6 14" id="KW-0813">Transport</keyword>
<evidence type="ECO:0000256" key="1">
    <source>
        <dbReference type="ARBA" id="ARBA00000590"/>
    </source>
</evidence>
<evidence type="ECO:0000313" key="17">
    <source>
        <dbReference type="Ensembl" id="ENSLLEP00000000146.1"/>
    </source>
</evidence>
<feature type="domain" description="Major facilitator superfamily (MFS) profile" evidence="16">
    <location>
        <begin position="41"/>
        <end position="484"/>
    </location>
</feature>
<evidence type="ECO:0000256" key="7">
    <source>
        <dbReference type="ARBA" id="ARBA00022475"/>
    </source>
</evidence>
<dbReference type="GO" id="GO:0055056">
    <property type="term" value="F:D-glucose transmembrane transporter activity"/>
    <property type="evidence" value="ECO:0007669"/>
    <property type="project" value="TreeGrafter"/>
</dbReference>
<evidence type="ECO:0000256" key="15">
    <source>
        <dbReference type="SAM" id="Phobius"/>
    </source>
</evidence>
<evidence type="ECO:0000256" key="11">
    <source>
        <dbReference type="ARBA" id="ARBA00023136"/>
    </source>
</evidence>
<comment type="similarity">
    <text evidence="4">Belongs to the major facilitator superfamily. Sugar transporter (TC 2.A.1.1) family. Glucose transporter subfamily.</text>
</comment>
<dbReference type="PROSITE" id="PS50850">
    <property type="entry name" value="MFS"/>
    <property type="match status" value="1"/>
</dbReference>
<evidence type="ECO:0000256" key="13">
    <source>
        <dbReference type="ARBA" id="ARBA00031099"/>
    </source>
</evidence>
<evidence type="ECO:0000256" key="2">
    <source>
        <dbReference type="ARBA" id="ARBA00004135"/>
    </source>
</evidence>
<keyword evidence="18" id="KW-1185">Reference proteome</keyword>
<accession>A0A8C5LLQ0</accession>
<dbReference type="InterPro" id="IPR005828">
    <property type="entry name" value="MFS_sugar_transport-like"/>
</dbReference>
<dbReference type="InterPro" id="IPR003663">
    <property type="entry name" value="Sugar/inositol_transpt"/>
</dbReference>
<dbReference type="FunFam" id="1.20.1250.20:FF:001511">
    <property type="entry name" value="Solute carrier family 2, facilitated glucose transporter member 5"/>
    <property type="match status" value="1"/>
</dbReference>
<dbReference type="PANTHER" id="PTHR23503">
    <property type="entry name" value="SOLUTE CARRIER FAMILY 2"/>
    <property type="match status" value="1"/>
</dbReference>
<organism evidence="17 18">
    <name type="scientific">Leptobrachium leishanense</name>
    <name type="common">Leishan spiny toad</name>
    <dbReference type="NCBI Taxonomy" id="445787"/>
    <lineage>
        <taxon>Eukaryota</taxon>
        <taxon>Metazoa</taxon>
        <taxon>Chordata</taxon>
        <taxon>Craniata</taxon>
        <taxon>Vertebrata</taxon>
        <taxon>Euteleostomi</taxon>
        <taxon>Amphibia</taxon>
        <taxon>Batrachia</taxon>
        <taxon>Anura</taxon>
        <taxon>Pelobatoidea</taxon>
        <taxon>Megophryidae</taxon>
        <taxon>Leptobrachium</taxon>
    </lineage>
</organism>
<reference evidence="17" key="2">
    <citation type="submission" date="2025-09" db="UniProtKB">
        <authorList>
            <consortium name="Ensembl"/>
        </authorList>
    </citation>
    <scope>IDENTIFICATION</scope>
</reference>
<feature type="transmembrane region" description="Helical" evidence="15">
    <location>
        <begin position="460"/>
        <end position="480"/>
    </location>
</feature>
<protein>
    <recommendedName>
        <fullName evidence="5">Solute carrier family 2, facilitated glucose transporter member 5</fullName>
    </recommendedName>
    <alternativeName>
        <fullName evidence="13">Fructose transporter</fullName>
    </alternativeName>
    <alternativeName>
        <fullName evidence="12">Glucose transporter type 5, small intestine</fullName>
    </alternativeName>
</protein>
<keyword evidence="8" id="KW-0762">Sugar transport</keyword>
<feature type="transmembrane region" description="Helical" evidence="15">
    <location>
        <begin position="391"/>
        <end position="419"/>
    </location>
</feature>
<dbReference type="Ensembl" id="ENSLLET00000000158.1">
    <property type="protein sequence ID" value="ENSLLEP00000000146.1"/>
    <property type="gene ID" value="ENSLLEG00000000115.1"/>
</dbReference>
<dbReference type="PRINTS" id="PR00171">
    <property type="entry name" value="SUGRTRNSPORT"/>
</dbReference>
<dbReference type="AlphaFoldDB" id="A0A8C5LLQ0"/>
<evidence type="ECO:0000256" key="12">
    <source>
        <dbReference type="ARBA" id="ARBA00029961"/>
    </source>
</evidence>
<dbReference type="GO" id="GO:0042383">
    <property type="term" value="C:sarcolemma"/>
    <property type="evidence" value="ECO:0007669"/>
    <property type="project" value="UniProtKB-SubCell"/>
</dbReference>
<feature type="transmembrane region" description="Helical" evidence="15">
    <location>
        <begin position="334"/>
        <end position="356"/>
    </location>
</feature>
<keyword evidence="11 15" id="KW-0472">Membrane</keyword>
<evidence type="ECO:0000256" key="5">
    <source>
        <dbReference type="ARBA" id="ARBA00015973"/>
    </source>
</evidence>
<evidence type="ECO:0000259" key="16">
    <source>
        <dbReference type="PROSITE" id="PS50850"/>
    </source>
</evidence>
<feature type="transmembrane region" description="Helical" evidence="15">
    <location>
        <begin position="148"/>
        <end position="167"/>
    </location>
</feature>
<feature type="transmembrane region" description="Helical" evidence="15">
    <location>
        <begin position="298"/>
        <end position="319"/>
    </location>
</feature>
<dbReference type="InterPro" id="IPR036259">
    <property type="entry name" value="MFS_trans_sf"/>
</dbReference>